<dbReference type="eggNOG" id="COG4829">
    <property type="taxonomic scope" value="Bacteria"/>
</dbReference>
<dbReference type="Pfam" id="PF02426">
    <property type="entry name" value="MIase"/>
    <property type="match status" value="1"/>
</dbReference>
<evidence type="ECO:0000313" key="3">
    <source>
        <dbReference type="Proteomes" id="UP000281594"/>
    </source>
</evidence>
<proteinExistence type="predicted"/>
<protein>
    <recommendedName>
        <fullName evidence="1">Muconolactone isomerase domain-containing protein</fullName>
    </recommendedName>
</protein>
<dbReference type="RefSeq" id="WP_020874776.1">
    <property type="nucleotide sequence ID" value="NC_022785.1"/>
</dbReference>
<gene>
    <name evidence="2" type="ORF">D3C57_145085</name>
</gene>
<evidence type="ECO:0000259" key="1">
    <source>
        <dbReference type="Pfam" id="PF02426"/>
    </source>
</evidence>
<dbReference type="SUPFAM" id="SSF54909">
    <property type="entry name" value="Dimeric alpha+beta barrel"/>
    <property type="match status" value="1"/>
</dbReference>
<dbReference type="AlphaFoldDB" id="A0A0A0NNX6"/>
<dbReference type="STRING" id="1343740.M271_49675"/>
<organism evidence="2 3">
    <name type="scientific">Streptomyces rapamycinicus (strain ATCC 29253 / DSM 41530 / NRRL 5491 / AYB-994)</name>
    <name type="common">Streptomyces hygroscopicus (strain ATCC 29253)</name>
    <dbReference type="NCBI Taxonomy" id="1343740"/>
    <lineage>
        <taxon>Bacteria</taxon>
        <taxon>Bacillati</taxon>
        <taxon>Actinomycetota</taxon>
        <taxon>Actinomycetes</taxon>
        <taxon>Kitasatosporales</taxon>
        <taxon>Streptomycetaceae</taxon>
        <taxon>Streptomyces</taxon>
        <taxon>Streptomyces violaceusniger group</taxon>
    </lineage>
</organism>
<evidence type="ECO:0000313" key="2">
    <source>
        <dbReference type="EMBL" id="RLV71862.1"/>
    </source>
</evidence>
<dbReference type="Proteomes" id="UP000281594">
    <property type="component" value="Unassembled WGS sequence"/>
</dbReference>
<reference evidence="2 3" key="1">
    <citation type="journal article" date="2018" name="J. Biol. Chem.">
        <title>Discovery of the actinoplanic acid pathway in Streptomyces rapamycinicus reveals a genetically conserved synergism with rapamycin.</title>
        <authorList>
            <person name="Mrak P."/>
            <person name="Krastel P."/>
            <person name="Pivk Lukancic P."/>
            <person name="Tao J."/>
            <person name="Pistorius D."/>
            <person name="Moore C.M."/>
        </authorList>
    </citation>
    <scope>NUCLEOTIDE SEQUENCE [LARGE SCALE GENOMIC DNA]</scope>
    <source>
        <strain evidence="2 3">NRRL 5491</strain>
    </source>
</reference>
<dbReference type="EMBL" id="QYCY01000004">
    <property type="protein sequence ID" value="RLV71862.1"/>
    <property type="molecule type" value="Genomic_DNA"/>
</dbReference>
<dbReference type="HOGENOM" id="CLU_080702_1_0_11"/>
<dbReference type="InterPro" id="IPR026029">
    <property type="entry name" value="MLI_dom"/>
</dbReference>
<sequence>MADFLVTIDTTGVIALPVDTRVDVIDRERAAGLALIEAGTLKRIWRLPGEKGNVGIWSARDADELHDVLQSLPIFPYARFEVRALATHPLISGDYNFARA</sequence>
<dbReference type="Gene3D" id="3.30.70.1060">
    <property type="entry name" value="Dimeric alpha+beta barrel"/>
    <property type="match status" value="1"/>
</dbReference>
<feature type="domain" description="Muconolactone isomerase" evidence="1">
    <location>
        <begin position="4"/>
        <end position="89"/>
    </location>
</feature>
<accession>A0A0A0NNX6</accession>
<name>A0A0A0NNX6_STRRN</name>
<dbReference type="InterPro" id="IPR011008">
    <property type="entry name" value="Dimeric_a/b-barrel"/>
</dbReference>
<dbReference type="KEGG" id="src:M271_49675"/>
<comment type="caution">
    <text evidence="2">The sequence shown here is derived from an EMBL/GenBank/DDBJ whole genome shotgun (WGS) entry which is preliminary data.</text>
</comment>